<dbReference type="PROSITE" id="PS50294">
    <property type="entry name" value="WD_REPEATS_REGION"/>
    <property type="match status" value="2"/>
</dbReference>
<dbReference type="PROSITE" id="PS00678">
    <property type="entry name" value="WD_REPEATS_1"/>
    <property type="match status" value="1"/>
</dbReference>
<dbReference type="Pfam" id="PF04192">
    <property type="entry name" value="Utp21"/>
    <property type="match status" value="1"/>
</dbReference>
<dbReference type="InterPro" id="IPR036322">
    <property type="entry name" value="WD40_repeat_dom_sf"/>
</dbReference>
<dbReference type="OrthoDB" id="10250769at2759"/>
<gene>
    <name evidence="7" type="ORF">J437_LFUL012669</name>
</gene>
<dbReference type="EMBL" id="KZ308626">
    <property type="protein sequence ID" value="KAG8232513.1"/>
    <property type="molecule type" value="Genomic_DNA"/>
</dbReference>
<dbReference type="PROSITE" id="PS50082">
    <property type="entry name" value="WD_REPEATS_2"/>
    <property type="match status" value="3"/>
</dbReference>
<evidence type="ECO:0000256" key="3">
    <source>
        <dbReference type="PROSITE-ProRule" id="PRU00221"/>
    </source>
</evidence>
<evidence type="ECO:0000313" key="7">
    <source>
        <dbReference type="EMBL" id="KAG8232513.1"/>
    </source>
</evidence>
<evidence type="ECO:0000256" key="1">
    <source>
        <dbReference type="ARBA" id="ARBA00022574"/>
    </source>
</evidence>
<dbReference type="InterPro" id="IPR059157">
    <property type="entry name" value="WDR36-Utp21_N"/>
</dbReference>
<feature type="region of interest" description="Disordered" evidence="4">
    <location>
        <begin position="671"/>
        <end position="693"/>
    </location>
</feature>
<keyword evidence="1 3" id="KW-0853">WD repeat</keyword>
<keyword evidence="2" id="KW-0677">Repeat</keyword>
<organism evidence="7 8">
    <name type="scientific">Ladona fulva</name>
    <name type="common">Scarce chaser dragonfly</name>
    <name type="synonym">Libellula fulva</name>
    <dbReference type="NCBI Taxonomy" id="123851"/>
    <lineage>
        <taxon>Eukaryota</taxon>
        <taxon>Metazoa</taxon>
        <taxon>Ecdysozoa</taxon>
        <taxon>Arthropoda</taxon>
        <taxon>Hexapoda</taxon>
        <taxon>Insecta</taxon>
        <taxon>Pterygota</taxon>
        <taxon>Palaeoptera</taxon>
        <taxon>Odonata</taxon>
        <taxon>Epiprocta</taxon>
        <taxon>Anisoptera</taxon>
        <taxon>Libelluloidea</taxon>
        <taxon>Libellulidae</taxon>
        <taxon>Ladona</taxon>
    </lineage>
</organism>
<evidence type="ECO:0000256" key="2">
    <source>
        <dbReference type="ARBA" id="ARBA00022737"/>
    </source>
</evidence>
<evidence type="ECO:0000259" key="6">
    <source>
        <dbReference type="Pfam" id="PF25171"/>
    </source>
</evidence>
<feature type="domain" description="WDR36/Utp21 N-terminal" evidence="6">
    <location>
        <begin position="35"/>
        <end position="300"/>
    </location>
</feature>
<dbReference type="Proteomes" id="UP000792457">
    <property type="component" value="Unassembled WGS sequence"/>
</dbReference>
<feature type="repeat" description="WD" evidence="3">
    <location>
        <begin position="222"/>
        <end position="264"/>
    </location>
</feature>
<evidence type="ECO:0008006" key="9">
    <source>
        <dbReference type="Google" id="ProtNLM"/>
    </source>
</evidence>
<dbReference type="InterPro" id="IPR015943">
    <property type="entry name" value="WD40/YVTN_repeat-like_dom_sf"/>
</dbReference>
<dbReference type="InterPro" id="IPR007319">
    <property type="entry name" value="WDR36/Utp21_C"/>
</dbReference>
<evidence type="ECO:0000313" key="8">
    <source>
        <dbReference type="Proteomes" id="UP000792457"/>
    </source>
</evidence>
<dbReference type="AlphaFoldDB" id="A0A8K0KHQ5"/>
<evidence type="ECO:0000259" key="5">
    <source>
        <dbReference type="Pfam" id="PF04192"/>
    </source>
</evidence>
<dbReference type="Pfam" id="PF25171">
    <property type="entry name" value="Beta-prop_WDR36-Utp21_1st"/>
    <property type="match status" value="1"/>
</dbReference>
<accession>A0A8K0KHQ5</accession>
<dbReference type="GO" id="GO:0032040">
    <property type="term" value="C:small-subunit processome"/>
    <property type="evidence" value="ECO:0007669"/>
    <property type="project" value="InterPro"/>
</dbReference>
<dbReference type="SUPFAM" id="SSF50978">
    <property type="entry name" value="WD40 repeat-like"/>
    <property type="match status" value="2"/>
</dbReference>
<feature type="repeat" description="WD" evidence="3">
    <location>
        <begin position="474"/>
        <end position="508"/>
    </location>
</feature>
<dbReference type="PANTHER" id="PTHR22840">
    <property type="entry name" value="WD REPEAT-CONTAINING PROTEIN 36"/>
    <property type="match status" value="1"/>
</dbReference>
<reference evidence="7" key="2">
    <citation type="submission" date="2017-10" db="EMBL/GenBank/DDBJ databases">
        <title>Ladona fulva Genome sequencing and assembly.</title>
        <authorList>
            <person name="Murali S."/>
            <person name="Richards S."/>
            <person name="Bandaranaike D."/>
            <person name="Bellair M."/>
            <person name="Blankenburg K."/>
            <person name="Chao H."/>
            <person name="Dinh H."/>
            <person name="Doddapaneni H."/>
            <person name="Dugan-Rocha S."/>
            <person name="Elkadiri S."/>
            <person name="Gnanaolivu R."/>
            <person name="Hernandez B."/>
            <person name="Skinner E."/>
            <person name="Javaid M."/>
            <person name="Lee S."/>
            <person name="Li M."/>
            <person name="Ming W."/>
            <person name="Munidasa M."/>
            <person name="Muniz J."/>
            <person name="Nguyen L."/>
            <person name="Hughes D."/>
            <person name="Osuji N."/>
            <person name="Pu L.-L."/>
            <person name="Puazo M."/>
            <person name="Qu C."/>
            <person name="Quiroz J."/>
            <person name="Raj R."/>
            <person name="Weissenberger G."/>
            <person name="Xin Y."/>
            <person name="Zou X."/>
            <person name="Han Y."/>
            <person name="Worley K."/>
            <person name="Muzny D."/>
            <person name="Gibbs R."/>
        </authorList>
    </citation>
    <scope>NUCLEOTIDE SEQUENCE</scope>
    <source>
        <strain evidence="7">Sampled in the wild</strain>
    </source>
</reference>
<dbReference type="GO" id="GO:0034388">
    <property type="term" value="C:Pwp2p-containing subcomplex of 90S preribosome"/>
    <property type="evidence" value="ECO:0007669"/>
    <property type="project" value="TreeGrafter"/>
</dbReference>
<feature type="domain" description="WDR36/Utp21 C-terminal" evidence="5">
    <location>
        <begin position="697"/>
        <end position="897"/>
    </location>
</feature>
<feature type="repeat" description="WD" evidence="3">
    <location>
        <begin position="560"/>
        <end position="601"/>
    </location>
</feature>
<reference evidence="7" key="1">
    <citation type="submission" date="2013-04" db="EMBL/GenBank/DDBJ databases">
        <authorList>
            <person name="Qu J."/>
            <person name="Murali S.C."/>
            <person name="Bandaranaike D."/>
            <person name="Bellair M."/>
            <person name="Blankenburg K."/>
            <person name="Chao H."/>
            <person name="Dinh H."/>
            <person name="Doddapaneni H."/>
            <person name="Downs B."/>
            <person name="Dugan-Rocha S."/>
            <person name="Elkadiri S."/>
            <person name="Gnanaolivu R.D."/>
            <person name="Hernandez B."/>
            <person name="Javaid M."/>
            <person name="Jayaseelan J.C."/>
            <person name="Lee S."/>
            <person name="Li M."/>
            <person name="Ming W."/>
            <person name="Munidasa M."/>
            <person name="Muniz J."/>
            <person name="Nguyen L."/>
            <person name="Ongeri F."/>
            <person name="Osuji N."/>
            <person name="Pu L.-L."/>
            <person name="Puazo M."/>
            <person name="Qu C."/>
            <person name="Quiroz J."/>
            <person name="Raj R."/>
            <person name="Weissenberger G."/>
            <person name="Xin Y."/>
            <person name="Zou X."/>
            <person name="Han Y."/>
            <person name="Richards S."/>
            <person name="Worley K."/>
            <person name="Muzny D."/>
            <person name="Gibbs R."/>
        </authorList>
    </citation>
    <scope>NUCLEOTIDE SEQUENCE</scope>
    <source>
        <strain evidence="7">Sampled in the wild</strain>
    </source>
</reference>
<proteinExistence type="predicted"/>
<dbReference type="InterPro" id="IPR019775">
    <property type="entry name" value="WD40_repeat_CS"/>
</dbReference>
<dbReference type="GO" id="GO:0006364">
    <property type="term" value="P:rRNA processing"/>
    <property type="evidence" value="ECO:0007669"/>
    <property type="project" value="InterPro"/>
</dbReference>
<dbReference type="PANTHER" id="PTHR22840:SF12">
    <property type="entry name" value="WD REPEAT-CONTAINING PROTEIN 36"/>
    <property type="match status" value="1"/>
</dbReference>
<dbReference type="SMART" id="SM00320">
    <property type="entry name" value="WD40"/>
    <property type="match status" value="9"/>
</dbReference>
<comment type="caution">
    <text evidence="7">The sequence shown here is derived from an EMBL/GenBank/DDBJ whole genome shotgun (WGS) entry which is preliminary data.</text>
</comment>
<evidence type="ECO:0000256" key="4">
    <source>
        <dbReference type="SAM" id="MobiDB-lite"/>
    </source>
</evidence>
<dbReference type="Pfam" id="PF25168">
    <property type="entry name" value="Beta-prop_WDR36-Utp21_2nd"/>
    <property type="match status" value="1"/>
</dbReference>
<keyword evidence="8" id="KW-1185">Reference proteome</keyword>
<dbReference type="FunFam" id="2.130.10.10:FF:000109">
    <property type="entry name" value="WD repeat domain 36"/>
    <property type="match status" value="1"/>
</dbReference>
<dbReference type="InterPro" id="IPR001680">
    <property type="entry name" value="WD40_rpt"/>
</dbReference>
<protein>
    <recommendedName>
        <fullName evidence="9">WD repeat-containing protein 36</fullName>
    </recommendedName>
</protein>
<name>A0A8K0KHQ5_LADFU</name>
<dbReference type="Gene3D" id="2.130.10.10">
    <property type="entry name" value="YVTN repeat-like/Quinoprotein amine dehydrogenase"/>
    <property type="match status" value="2"/>
</dbReference>
<sequence>MPSQKIFVKNRALGYVSNHVPLSLRYIKRWKEYLVFTCVGNAFHTYKCENLALVNVSASHPSEIEVLATDTSLVFAASGTDIYAWHRGFNRKHLYSGHSRPVKLLLPFGQHLISVDEGSNLRVWVIKTEEVYLELNFECLQFHISAILHPHSYTNKVLLGSTQGQLQLWNLHTSNLIHTFKGWGSGITVLEQSPAKDVAAIGLTSGRIILHNLLYDETVVDFRQDWGPVTAITFRTDGPPLMLSGSPEGHIAIWDLEKRRVSSQIRDAHLASISSLRCLPKEPIFISCSPDNTLKKWIFDRQDNQARLLTAKEGHAAPPTFVRFHHPRGTNVISAGADSTIRIFSTITERSNRSLGRASYNREALKKKAVTVHPLVMPPVTQFATEGARGKDWDDIVCAHAGMAVVTTWSFERTCMGSHKLLPPGVSNPKNRSVVATSLCISHCGNYTIVGYSSGQVHRFNIQSGIHRGMYGEKSAHDAAVRGLAVDNLSKITVTGGADGVIKFWHFNPLLAKAPFEELSLKEGVAYFCTHRDASLLAVIMEDFSICVIDLDTRGVVRKLEGHSNRITDATFSPDARWLITASMDCTICVWDIPSGKPVDHFRLEKACTSLALSHNGQYLATSHVDSLGIYLWCNRSLYSHISLRPISSPVSSSETIKEMPIVELPQSSVEMSLQDGEKEQLLQSDSEEEPDYISPEQIDEEMISLSSLAGSRWQNLLNIDVIRRKNKPKKPPEAPKSAPFFLPTVPSLEFKFDIKPNEKDVDKSHESGPLFSMTGFGKELLKSIESEDYFVPLNKLKALGPTSIDYEIGLLNPDGGGSDTLMLQFMKMMEFVLKSKKDFELAQAYLALFLKVNGKRIALSPSLRQHIGKLQELVNCSWEGLQEKVFFSLCAVQSLKNI</sequence>